<comment type="caution">
    <text evidence="4">The sequence shown here is derived from an EMBL/GenBank/DDBJ whole genome shotgun (WGS) entry which is preliminary data.</text>
</comment>
<dbReference type="Proteomes" id="UP000436047">
    <property type="component" value="Unassembled WGS sequence"/>
</dbReference>
<dbReference type="InterPro" id="IPR039532">
    <property type="entry name" value="TetR_C_Firmicutes"/>
</dbReference>
<dbReference type="AlphaFoldDB" id="A0A6N7WMU4"/>
<sequence>MGLEKRRDFMVTEKVDRRVRKTKARLTEVLLTLMKEKEVKDISVKELSDLADINRGTFYLHYRDVYDMLDSVEDELFCQFSEILNRDFTAIQEDSLYSVLEDVFSFLYENMQAGQVLMGAHGDLAFINRMKGLVKERILQVWNRSSQPSQAFDYYYSFLVSGCIGLIEAWLNKDAPEPPKQIASLAGDMIKRGLVTPIF</sequence>
<evidence type="ECO:0000313" key="5">
    <source>
        <dbReference type="Proteomes" id="UP000436047"/>
    </source>
</evidence>
<keyword evidence="1 2" id="KW-0238">DNA-binding</keyword>
<feature type="DNA-binding region" description="H-T-H motif" evidence="2">
    <location>
        <begin position="43"/>
        <end position="62"/>
    </location>
</feature>
<organism evidence="4 5">
    <name type="scientific">Eisenbergiella porci</name>
    <dbReference type="NCBI Taxonomy" id="2652274"/>
    <lineage>
        <taxon>Bacteria</taxon>
        <taxon>Bacillati</taxon>
        <taxon>Bacillota</taxon>
        <taxon>Clostridia</taxon>
        <taxon>Lachnospirales</taxon>
        <taxon>Lachnospiraceae</taxon>
        <taxon>Eisenbergiella</taxon>
    </lineage>
</organism>
<evidence type="ECO:0000313" key="4">
    <source>
        <dbReference type="EMBL" id="MSS91933.1"/>
    </source>
</evidence>
<dbReference type="Gene3D" id="1.10.357.10">
    <property type="entry name" value="Tetracycline Repressor, domain 2"/>
    <property type="match status" value="1"/>
</dbReference>
<dbReference type="InterPro" id="IPR001647">
    <property type="entry name" value="HTH_TetR"/>
</dbReference>
<keyword evidence="5" id="KW-1185">Reference proteome</keyword>
<dbReference type="PROSITE" id="PS50977">
    <property type="entry name" value="HTH_TETR_2"/>
    <property type="match status" value="1"/>
</dbReference>
<dbReference type="SUPFAM" id="SSF46689">
    <property type="entry name" value="Homeodomain-like"/>
    <property type="match status" value="1"/>
</dbReference>
<feature type="domain" description="HTH tetR-type" evidence="3">
    <location>
        <begin position="20"/>
        <end position="80"/>
    </location>
</feature>
<dbReference type="EMBL" id="VUMI01000092">
    <property type="protein sequence ID" value="MSS91933.1"/>
    <property type="molecule type" value="Genomic_DNA"/>
</dbReference>
<gene>
    <name evidence="4" type="ORF">FYJ45_28115</name>
</gene>
<evidence type="ECO:0000256" key="1">
    <source>
        <dbReference type="ARBA" id="ARBA00023125"/>
    </source>
</evidence>
<dbReference type="InterPro" id="IPR009057">
    <property type="entry name" value="Homeodomain-like_sf"/>
</dbReference>
<dbReference type="InterPro" id="IPR050624">
    <property type="entry name" value="HTH-type_Tx_Regulator"/>
</dbReference>
<protein>
    <submittedName>
        <fullName evidence="4">TetR/AcrR family transcriptional regulator</fullName>
    </submittedName>
</protein>
<dbReference type="Pfam" id="PF14278">
    <property type="entry name" value="TetR_C_8"/>
    <property type="match status" value="1"/>
</dbReference>
<evidence type="ECO:0000259" key="3">
    <source>
        <dbReference type="PROSITE" id="PS50977"/>
    </source>
</evidence>
<dbReference type="GO" id="GO:0003677">
    <property type="term" value="F:DNA binding"/>
    <property type="evidence" value="ECO:0007669"/>
    <property type="project" value="UniProtKB-UniRule"/>
</dbReference>
<proteinExistence type="predicted"/>
<accession>A0A6N7WMU4</accession>
<dbReference type="PANTHER" id="PTHR43479">
    <property type="entry name" value="ACREF/ENVCD OPERON REPRESSOR-RELATED"/>
    <property type="match status" value="1"/>
</dbReference>
<evidence type="ECO:0000256" key="2">
    <source>
        <dbReference type="PROSITE-ProRule" id="PRU00335"/>
    </source>
</evidence>
<dbReference type="PANTHER" id="PTHR43479:SF7">
    <property type="entry name" value="TETR-FAMILY TRANSCRIPTIONAL REGULATOR"/>
    <property type="match status" value="1"/>
</dbReference>
<reference evidence="4 5" key="1">
    <citation type="submission" date="2019-08" db="EMBL/GenBank/DDBJ databases">
        <title>In-depth cultivation of the pig gut microbiome towards novel bacterial diversity and tailored functional studies.</title>
        <authorList>
            <person name="Wylensek D."/>
            <person name="Hitch T.C.A."/>
            <person name="Clavel T."/>
        </authorList>
    </citation>
    <scope>NUCLEOTIDE SEQUENCE [LARGE SCALE GENOMIC DNA]</scope>
    <source>
        <strain evidence="4 5">WCA-389-WT-23B</strain>
    </source>
</reference>
<name>A0A6N7WMU4_9FIRM</name>